<evidence type="ECO:0000256" key="5">
    <source>
        <dbReference type="PROSITE-ProRule" id="PRU01016"/>
    </source>
</evidence>
<dbReference type="Gene3D" id="3.40.50.150">
    <property type="entry name" value="Vaccinia Virus protein VP39"/>
    <property type="match status" value="1"/>
</dbReference>
<evidence type="ECO:0000256" key="4">
    <source>
        <dbReference type="ARBA" id="ARBA00022747"/>
    </source>
</evidence>
<accession>A0A829F5B3</accession>
<feature type="active site" evidence="5">
    <location>
        <position position="81"/>
    </location>
</feature>
<evidence type="ECO:0000256" key="2">
    <source>
        <dbReference type="ARBA" id="ARBA00022679"/>
    </source>
</evidence>
<dbReference type="Proteomes" id="UP000013897">
    <property type="component" value="Unassembled WGS sequence"/>
</dbReference>
<reference evidence="8 9" key="1">
    <citation type="submission" date="2013-02" db="EMBL/GenBank/DDBJ databases">
        <title>The Genome Sequence of Enterococcus faecium HM1072.</title>
        <authorList>
            <consortium name="The Broad Institute Genome Sequencing Platform"/>
            <consortium name="The Broad Institute Genome Sequencing Center for Infectious Disease"/>
            <person name="Earl A.M."/>
            <person name="Gilmore M.S."/>
            <person name="Lebreton F."/>
            <person name="Courvalin P."/>
            <person name="Walker B."/>
            <person name="Young S.K."/>
            <person name="Zeng Q."/>
            <person name="Gargeya S."/>
            <person name="Fitzgerald M."/>
            <person name="Haas B."/>
            <person name="Abouelleil A."/>
            <person name="Alvarado L."/>
            <person name="Arachchi H.M."/>
            <person name="Berlin A.M."/>
            <person name="Chapman S.B."/>
            <person name="Dewar J."/>
            <person name="Goldberg J."/>
            <person name="Griggs A."/>
            <person name="Gujja S."/>
            <person name="Hansen M."/>
            <person name="Howarth C."/>
            <person name="Imamovic A."/>
            <person name="Larimer J."/>
            <person name="McCowan C."/>
            <person name="Murphy C."/>
            <person name="Neiman D."/>
            <person name="Pearson M."/>
            <person name="Priest M."/>
            <person name="Roberts A."/>
            <person name="Saif S."/>
            <person name="Shea T."/>
            <person name="Sisk P."/>
            <person name="Sykes S."/>
            <person name="Wortman J."/>
            <person name="Nusbaum C."/>
            <person name="Birren B."/>
        </authorList>
    </citation>
    <scope>NUCLEOTIDE SEQUENCE [LARGE SCALE GENOMIC DNA]</scope>
    <source>
        <strain evidence="8 9">HM1072</strain>
    </source>
</reference>
<protein>
    <recommendedName>
        <fullName evidence="7">Cytosine-specific methyltransferase</fullName>
        <ecNumber evidence="7">2.1.1.37</ecNumber>
    </recommendedName>
</protein>
<evidence type="ECO:0000256" key="7">
    <source>
        <dbReference type="RuleBase" id="RU000417"/>
    </source>
</evidence>
<keyword evidence="1 5" id="KW-0489">Methyltransferase</keyword>
<dbReference type="PRINTS" id="PR00105">
    <property type="entry name" value="C5METTRFRASE"/>
</dbReference>
<dbReference type="InterPro" id="IPR050750">
    <property type="entry name" value="C5-MTase"/>
</dbReference>
<dbReference type="GO" id="GO:0003886">
    <property type="term" value="F:DNA (cytosine-5-)-methyltransferase activity"/>
    <property type="evidence" value="ECO:0007669"/>
    <property type="project" value="UniProtKB-EC"/>
</dbReference>
<organism evidence="8 9">
    <name type="scientific">Enterococcus faecium EnGen0192</name>
    <dbReference type="NCBI Taxonomy" id="1157487"/>
    <lineage>
        <taxon>Bacteria</taxon>
        <taxon>Bacillati</taxon>
        <taxon>Bacillota</taxon>
        <taxon>Bacilli</taxon>
        <taxon>Lactobacillales</taxon>
        <taxon>Enterococcaceae</taxon>
        <taxon>Enterococcus</taxon>
    </lineage>
</organism>
<dbReference type="PROSITE" id="PS00094">
    <property type="entry name" value="C5_MTASE_1"/>
    <property type="match status" value="1"/>
</dbReference>
<comment type="catalytic activity">
    <reaction evidence="7">
        <text>a 2'-deoxycytidine in DNA + S-adenosyl-L-methionine = a 5-methyl-2'-deoxycytidine in DNA + S-adenosyl-L-homocysteine + H(+)</text>
        <dbReference type="Rhea" id="RHEA:13681"/>
        <dbReference type="Rhea" id="RHEA-COMP:11369"/>
        <dbReference type="Rhea" id="RHEA-COMP:11370"/>
        <dbReference type="ChEBI" id="CHEBI:15378"/>
        <dbReference type="ChEBI" id="CHEBI:57856"/>
        <dbReference type="ChEBI" id="CHEBI:59789"/>
        <dbReference type="ChEBI" id="CHEBI:85452"/>
        <dbReference type="ChEBI" id="CHEBI:85454"/>
        <dbReference type="EC" id="2.1.1.37"/>
    </reaction>
</comment>
<keyword evidence="2 5" id="KW-0808">Transferase</keyword>
<dbReference type="EMBL" id="AITY01000062">
    <property type="protein sequence ID" value="EOM19213.1"/>
    <property type="molecule type" value="Genomic_DNA"/>
</dbReference>
<comment type="caution">
    <text evidence="8">The sequence shown here is derived from an EMBL/GenBank/DDBJ whole genome shotgun (WGS) entry which is preliminary data.</text>
</comment>
<dbReference type="InterPro" id="IPR001525">
    <property type="entry name" value="C5_MeTfrase"/>
</dbReference>
<dbReference type="EC" id="2.1.1.37" evidence="7"/>
<evidence type="ECO:0000313" key="8">
    <source>
        <dbReference type="EMBL" id="EOM19213.1"/>
    </source>
</evidence>
<name>A0A829F5B3_ENTFC</name>
<evidence type="ECO:0000313" key="9">
    <source>
        <dbReference type="Proteomes" id="UP000013897"/>
    </source>
</evidence>
<dbReference type="GO" id="GO:0032259">
    <property type="term" value="P:methylation"/>
    <property type="evidence" value="ECO:0007669"/>
    <property type="project" value="UniProtKB-KW"/>
</dbReference>
<dbReference type="GO" id="GO:0009307">
    <property type="term" value="P:DNA restriction-modification system"/>
    <property type="evidence" value="ECO:0007669"/>
    <property type="project" value="UniProtKB-KW"/>
</dbReference>
<dbReference type="SUPFAM" id="SSF53335">
    <property type="entry name" value="S-adenosyl-L-methionine-dependent methyltransferases"/>
    <property type="match status" value="1"/>
</dbReference>
<dbReference type="Gene3D" id="3.90.120.10">
    <property type="entry name" value="DNA Methylase, subunit A, domain 2"/>
    <property type="match status" value="1"/>
</dbReference>
<dbReference type="AlphaFoldDB" id="A0A829F5B3"/>
<dbReference type="PANTHER" id="PTHR46098">
    <property type="entry name" value="TRNA (CYTOSINE(38)-C(5))-METHYLTRANSFERASE"/>
    <property type="match status" value="1"/>
</dbReference>
<sequence>MTKQQLKFLDLFAGVGGFRLGLEKAGHKCVGFCEIDAKARESYKAIHKTDGEVEMHDITAVSDEFIRGIGRVDIIAGGFPCQAFSVAGKRQGFRDTRGTLFFEIARFAHILRPKYLFLENVKGLLNHARGATFETIIRTLDELGYDVEWQLFNSKNYVAQNRERVFIIGHSRRQCTKKIFPITGEEKSIDKKPAEINVAGTTNKNNDLSRSIRERAYYADGLAATLTATDYKMPKQIVIGNVNPSQKGMNGQVYYSESLGPTLTTNKGEGSKIAIPVLSPDRENSRQNGRRIKSNNEEMFTLTAQDRHGIIVEGNLGGSFRSSSSVVSVNGISPTLTTMGGGGQEPKIIVREATKKGYSEAEPGDSINFAFPKSKKRRGRVGKQQANTLVTGDQQTVVTEDFQIRRLTPMECWRLQAFPDEVFLTAKFGSREIAKKIIENNLNHYDCIYKQKMSDSSLYKQAGNSVTVAVIYDIAKRFE</sequence>
<gene>
    <name evidence="8" type="ORF">SSM_02815</name>
</gene>
<proteinExistence type="inferred from homology"/>
<keyword evidence="3 5" id="KW-0949">S-adenosyl-L-methionine</keyword>
<evidence type="ECO:0000256" key="1">
    <source>
        <dbReference type="ARBA" id="ARBA00022603"/>
    </source>
</evidence>
<dbReference type="InterPro" id="IPR018117">
    <property type="entry name" value="C5_DNA_meth_AS"/>
</dbReference>
<dbReference type="RefSeq" id="WP_010731327.1">
    <property type="nucleotide sequence ID" value="NZ_KB949529.1"/>
</dbReference>
<dbReference type="Pfam" id="PF00145">
    <property type="entry name" value="DNA_methylase"/>
    <property type="match status" value="1"/>
</dbReference>
<dbReference type="InterPro" id="IPR029063">
    <property type="entry name" value="SAM-dependent_MTases_sf"/>
</dbReference>
<dbReference type="PANTHER" id="PTHR46098:SF1">
    <property type="entry name" value="TRNA (CYTOSINE(38)-C(5))-METHYLTRANSFERASE"/>
    <property type="match status" value="1"/>
</dbReference>
<comment type="similarity">
    <text evidence="5 6">Belongs to the class I-like SAM-binding methyltransferase superfamily. C5-methyltransferase family.</text>
</comment>
<keyword evidence="4" id="KW-0680">Restriction system</keyword>
<evidence type="ECO:0000256" key="3">
    <source>
        <dbReference type="ARBA" id="ARBA00022691"/>
    </source>
</evidence>
<dbReference type="NCBIfam" id="TIGR00675">
    <property type="entry name" value="dcm"/>
    <property type="match status" value="1"/>
</dbReference>
<dbReference type="PROSITE" id="PS51679">
    <property type="entry name" value="SAM_MT_C5"/>
    <property type="match status" value="1"/>
</dbReference>
<evidence type="ECO:0000256" key="6">
    <source>
        <dbReference type="RuleBase" id="RU000416"/>
    </source>
</evidence>